<dbReference type="EMBL" id="JPKZ01002056">
    <property type="protein sequence ID" value="KHN78698.1"/>
    <property type="molecule type" value="Genomic_DNA"/>
</dbReference>
<evidence type="ECO:0000313" key="1">
    <source>
        <dbReference type="EMBL" id="KHN78698.1"/>
    </source>
</evidence>
<accession>A0A0B2VB16</accession>
<comment type="caution">
    <text evidence="1">The sequence shown here is derived from an EMBL/GenBank/DDBJ whole genome shotgun (WGS) entry which is preliminary data.</text>
</comment>
<protein>
    <submittedName>
        <fullName evidence="1">Uncharacterized protein</fullName>
    </submittedName>
</protein>
<dbReference type="AlphaFoldDB" id="A0A0B2VB16"/>
<reference evidence="1 2" key="1">
    <citation type="submission" date="2014-11" db="EMBL/GenBank/DDBJ databases">
        <title>Genetic blueprint of the zoonotic pathogen Toxocara canis.</title>
        <authorList>
            <person name="Zhu X.-Q."/>
            <person name="Korhonen P.K."/>
            <person name="Cai H."/>
            <person name="Young N.D."/>
            <person name="Nejsum P."/>
            <person name="von Samson-Himmelstjerna G."/>
            <person name="Boag P.R."/>
            <person name="Tan P."/>
            <person name="Li Q."/>
            <person name="Min J."/>
            <person name="Yang Y."/>
            <person name="Wang X."/>
            <person name="Fang X."/>
            <person name="Hall R.S."/>
            <person name="Hofmann A."/>
            <person name="Sternberg P.W."/>
            <person name="Jex A.R."/>
            <person name="Gasser R.B."/>
        </authorList>
    </citation>
    <scope>NUCLEOTIDE SEQUENCE [LARGE SCALE GENOMIC DNA]</scope>
    <source>
        <strain evidence="1">PN_DK_2014</strain>
    </source>
</reference>
<keyword evidence="2" id="KW-1185">Reference proteome</keyword>
<name>A0A0B2VB16_TOXCA</name>
<sequence length="83" mass="9946">MSSLSKRENLRKMYMRMYKEAPEITCDEGHQKIVLLQKFIFSYRPVIMAEYSQERSPSIECLSTNTFLMLRNFLVTSINLEWE</sequence>
<proteinExistence type="predicted"/>
<dbReference type="Proteomes" id="UP000031036">
    <property type="component" value="Unassembled WGS sequence"/>
</dbReference>
<evidence type="ECO:0000313" key="2">
    <source>
        <dbReference type="Proteomes" id="UP000031036"/>
    </source>
</evidence>
<organism evidence="1 2">
    <name type="scientific">Toxocara canis</name>
    <name type="common">Canine roundworm</name>
    <dbReference type="NCBI Taxonomy" id="6265"/>
    <lineage>
        <taxon>Eukaryota</taxon>
        <taxon>Metazoa</taxon>
        <taxon>Ecdysozoa</taxon>
        <taxon>Nematoda</taxon>
        <taxon>Chromadorea</taxon>
        <taxon>Rhabditida</taxon>
        <taxon>Spirurina</taxon>
        <taxon>Ascaridomorpha</taxon>
        <taxon>Ascaridoidea</taxon>
        <taxon>Toxocaridae</taxon>
        <taxon>Toxocara</taxon>
    </lineage>
</organism>
<gene>
    <name evidence="1" type="ORF">Tcan_09058</name>
</gene>